<organism evidence="13 14">
    <name type="scientific">Papaver somniferum</name>
    <name type="common">Opium poppy</name>
    <dbReference type="NCBI Taxonomy" id="3469"/>
    <lineage>
        <taxon>Eukaryota</taxon>
        <taxon>Viridiplantae</taxon>
        <taxon>Streptophyta</taxon>
        <taxon>Embryophyta</taxon>
        <taxon>Tracheophyta</taxon>
        <taxon>Spermatophyta</taxon>
        <taxon>Magnoliopsida</taxon>
        <taxon>Ranunculales</taxon>
        <taxon>Papaveraceae</taxon>
        <taxon>Papaveroideae</taxon>
        <taxon>Papaver</taxon>
    </lineage>
</organism>
<evidence type="ECO:0000256" key="8">
    <source>
        <dbReference type="ARBA" id="ARBA00023242"/>
    </source>
</evidence>
<keyword evidence="7" id="KW-0007">Acetylation</keyword>
<dbReference type="SUPFAM" id="SSF49764">
    <property type="entry name" value="HSP20-like chaperones"/>
    <property type="match status" value="1"/>
</dbReference>
<dbReference type="PANTHER" id="PTHR47686:SF1">
    <property type="entry name" value="CALCYCLIN-BINDING PROTEIN"/>
    <property type="match status" value="1"/>
</dbReference>
<dbReference type="GO" id="GO:0005634">
    <property type="term" value="C:nucleus"/>
    <property type="evidence" value="ECO:0007669"/>
    <property type="project" value="UniProtKB-SubCell"/>
</dbReference>
<reference evidence="13 14" key="1">
    <citation type="journal article" date="2018" name="Science">
        <title>The opium poppy genome and morphinan production.</title>
        <authorList>
            <person name="Guo L."/>
            <person name="Winzer T."/>
            <person name="Yang X."/>
            <person name="Li Y."/>
            <person name="Ning Z."/>
            <person name="He Z."/>
            <person name="Teodor R."/>
            <person name="Lu Y."/>
            <person name="Bowser T.A."/>
            <person name="Graham I.A."/>
            <person name="Ye K."/>
        </authorList>
    </citation>
    <scope>NUCLEOTIDE SEQUENCE [LARGE SCALE GENOMIC DNA]</scope>
    <source>
        <strain evidence="14">cv. HN1</strain>
        <tissue evidence="13">Leaves</tissue>
    </source>
</reference>
<dbReference type="GO" id="GO:0015631">
    <property type="term" value="F:tubulin binding"/>
    <property type="evidence" value="ECO:0007669"/>
    <property type="project" value="InterPro"/>
</dbReference>
<dbReference type="AlphaFoldDB" id="A0A4Y7I902"/>
<keyword evidence="14" id="KW-1185">Reference proteome</keyword>
<evidence type="ECO:0000256" key="2">
    <source>
        <dbReference type="ARBA" id="ARBA00004496"/>
    </source>
</evidence>
<dbReference type="Pfam" id="PF04969">
    <property type="entry name" value="CS"/>
    <property type="match status" value="1"/>
</dbReference>
<keyword evidence="6" id="KW-0833">Ubl conjugation pathway</keyword>
<dbReference type="FunFam" id="2.60.40.790:FF:000040">
    <property type="entry name" value="Calcyclin binding protein"/>
    <property type="match status" value="1"/>
</dbReference>
<dbReference type="GO" id="GO:0044548">
    <property type="term" value="F:S100 protein binding"/>
    <property type="evidence" value="ECO:0007669"/>
    <property type="project" value="InterPro"/>
</dbReference>
<feature type="region of interest" description="Disordered" evidence="10">
    <location>
        <begin position="138"/>
        <end position="170"/>
    </location>
</feature>
<evidence type="ECO:0000313" key="13">
    <source>
        <dbReference type="EMBL" id="RZC45423.1"/>
    </source>
</evidence>
<dbReference type="InterPro" id="IPR037201">
    <property type="entry name" value="CacyBP_N"/>
</dbReference>
<evidence type="ECO:0000256" key="4">
    <source>
        <dbReference type="ARBA" id="ARBA00022490"/>
    </source>
</evidence>
<dbReference type="InterPro" id="IPR015120">
    <property type="entry name" value="Siah-Interact_N"/>
</dbReference>
<evidence type="ECO:0000256" key="6">
    <source>
        <dbReference type="ARBA" id="ARBA00022786"/>
    </source>
</evidence>
<name>A0A4Y7I902_PAPSO</name>
<dbReference type="PANTHER" id="PTHR47686">
    <property type="entry name" value="SGS DOMAIN-CONTAINING PROTEIN"/>
    <property type="match status" value="1"/>
</dbReference>
<feature type="domain" description="SGS" evidence="11">
    <location>
        <begin position="261"/>
        <end position="335"/>
    </location>
</feature>
<dbReference type="Proteomes" id="UP000316621">
    <property type="component" value="Chromosome 1"/>
</dbReference>
<dbReference type="InterPro" id="IPR008978">
    <property type="entry name" value="HSP20-like_chaperone"/>
</dbReference>
<feature type="domain" description="CS" evidence="12">
    <location>
        <begin position="186"/>
        <end position="276"/>
    </location>
</feature>
<evidence type="ECO:0000259" key="11">
    <source>
        <dbReference type="PROSITE" id="PS51048"/>
    </source>
</evidence>
<comment type="subcellular location">
    <subcellularLocation>
        <location evidence="2">Cytoplasm</location>
    </subcellularLocation>
    <subcellularLocation>
        <location evidence="1">Nucleus</location>
    </subcellularLocation>
</comment>
<proteinExistence type="predicted"/>
<dbReference type="InterPro" id="IPR007699">
    <property type="entry name" value="SGS_dom"/>
</dbReference>
<evidence type="ECO:0000256" key="1">
    <source>
        <dbReference type="ARBA" id="ARBA00004123"/>
    </source>
</evidence>
<sequence length="335" mass="37284">MAEELTLDLEELHHLQSIAKRSRILSMISSEIRNLETEKVYIFLSTIITCLHKGSVTLTSGLPIEIPTGHPAGRRVVLLASRYVRANGPHCLSQSGFAVGTSNRFLTTILKRSPDSQFHDTIIQPMKLMLQLLKDVDSQPTAQTSDPAPTPIPTPAAPAPTPTPTPAAPAPTLLAKGLSIPALNYATLSSFSWDQDDEKVKIYVSLEGVDQEKVETIFKKMSVDLKFHDVQGKHYRCAIPKLNKEIVPEKSKVLVKPKRVVVTLYKASKGNWLDLHFKEDKLKLGLEKERDPMAGIMDLMKNMYEEGDEDMKRTIAKAWTDARSGKSADPMNAYR</sequence>
<dbReference type="PROSITE" id="PS51203">
    <property type="entry name" value="CS"/>
    <property type="match status" value="1"/>
</dbReference>
<keyword evidence="5" id="KW-0597">Phosphoprotein</keyword>
<evidence type="ECO:0000256" key="5">
    <source>
        <dbReference type="ARBA" id="ARBA00022553"/>
    </source>
</evidence>
<dbReference type="GO" id="GO:0031625">
    <property type="term" value="F:ubiquitin protein ligase binding"/>
    <property type="evidence" value="ECO:0007669"/>
    <property type="project" value="InterPro"/>
</dbReference>
<evidence type="ECO:0000256" key="3">
    <source>
        <dbReference type="ARBA" id="ARBA00015702"/>
    </source>
</evidence>
<dbReference type="GO" id="GO:0005737">
    <property type="term" value="C:cytoplasm"/>
    <property type="evidence" value="ECO:0007669"/>
    <property type="project" value="UniProtKB-SubCell"/>
</dbReference>
<accession>A0A4Y7I902</accession>
<evidence type="ECO:0000259" key="12">
    <source>
        <dbReference type="PROSITE" id="PS51203"/>
    </source>
</evidence>
<dbReference type="STRING" id="3469.A0A4Y7I902"/>
<evidence type="ECO:0000256" key="7">
    <source>
        <dbReference type="ARBA" id="ARBA00022990"/>
    </source>
</evidence>
<comment type="function">
    <text evidence="9">May be involved in calcium-dependent ubiquitination and subsequent proteasomal degradation of target proteins. Probably serves as a molecular bridge in ubiquitin E3 complexes. Participates in the ubiquitin-mediated degradation of beta-catenin (CTNNB1).</text>
</comment>
<keyword evidence="8" id="KW-0539">Nucleus</keyword>
<keyword evidence="4" id="KW-0963">Cytoplasm</keyword>
<dbReference type="Pfam" id="PF09032">
    <property type="entry name" value="Siah-Interact_N"/>
    <property type="match status" value="1"/>
</dbReference>
<dbReference type="InterPro" id="IPR037893">
    <property type="entry name" value="CS_CacyBP"/>
</dbReference>
<dbReference type="CDD" id="cd06468">
    <property type="entry name" value="p23_CacyBP"/>
    <property type="match status" value="1"/>
</dbReference>
<evidence type="ECO:0000256" key="10">
    <source>
        <dbReference type="SAM" id="MobiDB-lite"/>
    </source>
</evidence>
<dbReference type="EMBL" id="CM010715">
    <property type="protein sequence ID" value="RZC45423.1"/>
    <property type="molecule type" value="Genomic_DNA"/>
</dbReference>
<feature type="compositionally biased region" description="Pro residues" evidence="10">
    <location>
        <begin position="148"/>
        <end position="169"/>
    </location>
</feature>
<dbReference type="Gramene" id="RZC45423">
    <property type="protein sequence ID" value="RZC45423"/>
    <property type="gene ID" value="C5167_038363"/>
</dbReference>
<gene>
    <name evidence="13" type="ORF">C5167_038363</name>
</gene>
<dbReference type="SUPFAM" id="SSF140106">
    <property type="entry name" value="Calcyclin-binding protein-like"/>
    <property type="match status" value="1"/>
</dbReference>
<dbReference type="Gene3D" id="2.60.40.790">
    <property type="match status" value="1"/>
</dbReference>
<dbReference type="PROSITE" id="PS51048">
    <property type="entry name" value="SGS"/>
    <property type="match status" value="1"/>
</dbReference>
<dbReference type="InterPro" id="IPR007052">
    <property type="entry name" value="CS_dom"/>
</dbReference>
<evidence type="ECO:0000256" key="9">
    <source>
        <dbReference type="ARBA" id="ARBA00025145"/>
    </source>
</evidence>
<evidence type="ECO:0000313" key="14">
    <source>
        <dbReference type="Proteomes" id="UP000316621"/>
    </source>
</evidence>
<protein>
    <recommendedName>
        <fullName evidence="3">Calcyclin-binding protein</fullName>
    </recommendedName>
</protein>